<sequence>MQEKLLSLIKKEGKIKSSSYTPQNILLEEPTTPLRFFRKHGLPSPYPKPMAKSKPYTEQRQNTSPRRVRICSQIPAPLHKEKPKTTTPIVKIRSKDYYLWFDGKVVEIFINKAENITEIEGESGRDIARKIKLWTKDEEISYHIEGMPGYETADWDQLKVSSITELFIKTQQEVEISNMTQ</sequence>
<keyword evidence="3" id="KW-1185">Reference proteome</keyword>
<evidence type="ECO:0000256" key="1">
    <source>
        <dbReference type="SAM" id="MobiDB-lite"/>
    </source>
</evidence>
<reference evidence="2" key="1">
    <citation type="submission" date="2021-03" db="EMBL/GenBank/DDBJ databases">
        <title>Draft genome sequence of rust myrtle Austropuccinia psidii MF-1, a brazilian biotype.</title>
        <authorList>
            <person name="Quecine M.C."/>
            <person name="Pachon D.M.R."/>
            <person name="Bonatelli M.L."/>
            <person name="Correr F.H."/>
            <person name="Franceschini L.M."/>
            <person name="Leite T.F."/>
            <person name="Margarido G.R.A."/>
            <person name="Almeida C.A."/>
            <person name="Ferrarezi J.A."/>
            <person name="Labate C.A."/>
        </authorList>
    </citation>
    <scope>NUCLEOTIDE SEQUENCE</scope>
    <source>
        <strain evidence="2">MF-1</strain>
    </source>
</reference>
<gene>
    <name evidence="2" type="ORF">O181_050374</name>
</gene>
<proteinExistence type="predicted"/>
<feature type="compositionally biased region" description="Polar residues" evidence="1">
    <location>
        <begin position="56"/>
        <end position="65"/>
    </location>
</feature>
<comment type="caution">
    <text evidence="2">The sequence shown here is derived from an EMBL/GenBank/DDBJ whole genome shotgun (WGS) entry which is preliminary data.</text>
</comment>
<protein>
    <submittedName>
        <fullName evidence="2">Uncharacterized protein</fullName>
    </submittedName>
</protein>
<evidence type="ECO:0000313" key="3">
    <source>
        <dbReference type="Proteomes" id="UP000765509"/>
    </source>
</evidence>
<organism evidence="2 3">
    <name type="scientific">Austropuccinia psidii MF-1</name>
    <dbReference type="NCBI Taxonomy" id="1389203"/>
    <lineage>
        <taxon>Eukaryota</taxon>
        <taxon>Fungi</taxon>
        <taxon>Dikarya</taxon>
        <taxon>Basidiomycota</taxon>
        <taxon>Pucciniomycotina</taxon>
        <taxon>Pucciniomycetes</taxon>
        <taxon>Pucciniales</taxon>
        <taxon>Sphaerophragmiaceae</taxon>
        <taxon>Austropuccinia</taxon>
    </lineage>
</organism>
<dbReference type="AlphaFoldDB" id="A0A9Q3DWQ6"/>
<evidence type="ECO:0000313" key="2">
    <source>
        <dbReference type="EMBL" id="MBW0510659.1"/>
    </source>
</evidence>
<dbReference type="Proteomes" id="UP000765509">
    <property type="component" value="Unassembled WGS sequence"/>
</dbReference>
<name>A0A9Q3DWQ6_9BASI</name>
<accession>A0A9Q3DWQ6</accession>
<feature type="region of interest" description="Disordered" evidence="1">
    <location>
        <begin position="42"/>
        <end position="66"/>
    </location>
</feature>
<dbReference type="EMBL" id="AVOT02021695">
    <property type="protein sequence ID" value="MBW0510659.1"/>
    <property type="molecule type" value="Genomic_DNA"/>
</dbReference>